<feature type="transmembrane region" description="Helical" evidence="5">
    <location>
        <begin position="6"/>
        <end position="26"/>
    </location>
</feature>
<gene>
    <name evidence="6" type="ORF">DDZ18_03200</name>
</gene>
<dbReference type="PANTHER" id="PTHR35371:SF1">
    <property type="entry name" value="BLR7753 PROTEIN"/>
    <property type="match status" value="1"/>
</dbReference>
<name>A0A2U2BX71_9PROT</name>
<evidence type="ECO:0000256" key="5">
    <source>
        <dbReference type="SAM" id="Phobius"/>
    </source>
</evidence>
<organism evidence="6 7">
    <name type="scientific">Marinicauda salina</name>
    <dbReference type="NCBI Taxonomy" id="2135793"/>
    <lineage>
        <taxon>Bacteria</taxon>
        <taxon>Pseudomonadati</taxon>
        <taxon>Pseudomonadota</taxon>
        <taxon>Alphaproteobacteria</taxon>
        <taxon>Maricaulales</taxon>
        <taxon>Maricaulaceae</taxon>
        <taxon>Marinicauda</taxon>
    </lineage>
</organism>
<keyword evidence="2 5" id="KW-0812">Transmembrane</keyword>
<evidence type="ECO:0000256" key="1">
    <source>
        <dbReference type="ARBA" id="ARBA00004370"/>
    </source>
</evidence>
<feature type="transmembrane region" description="Helical" evidence="5">
    <location>
        <begin position="118"/>
        <end position="137"/>
    </location>
</feature>
<protein>
    <recommendedName>
        <fullName evidence="8">MAPEG family protein</fullName>
    </recommendedName>
</protein>
<keyword evidence="4 5" id="KW-0472">Membrane</keyword>
<comment type="caution">
    <text evidence="6">The sequence shown here is derived from an EMBL/GenBank/DDBJ whole genome shotgun (WGS) entry which is preliminary data.</text>
</comment>
<evidence type="ECO:0000256" key="2">
    <source>
        <dbReference type="ARBA" id="ARBA00022692"/>
    </source>
</evidence>
<dbReference type="SUPFAM" id="SSF161084">
    <property type="entry name" value="MAPEG domain-like"/>
    <property type="match status" value="1"/>
</dbReference>
<dbReference type="OrthoDB" id="343936at2"/>
<dbReference type="Proteomes" id="UP000245168">
    <property type="component" value="Unassembled WGS sequence"/>
</dbReference>
<comment type="subcellular location">
    <subcellularLocation>
        <location evidence="1">Membrane</location>
    </subcellularLocation>
</comment>
<evidence type="ECO:0000313" key="7">
    <source>
        <dbReference type="Proteomes" id="UP000245168"/>
    </source>
</evidence>
<proteinExistence type="predicted"/>
<evidence type="ECO:0008006" key="8">
    <source>
        <dbReference type="Google" id="ProtNLM"/>
    </source>
</evidence>
<dbReference type="PANTHER" id="PTHR35371">
    <property type="entry name" value="INNER MEMBRANE PROTEIN"/>
    <property type="match status" value="1"/>
</dbReference>
<dbReference type="InterPro" id="IPR001129">
    <property type="entry name" value="Membr-assoc_MAPEG"/>
</dbReference>
<dbReference type="Pfam" id="PF01124">
    <property type="entry name" value="MAPEG"/>
    <property type="match status" value="1"/>
</dbReference>
<evidence type="ECO:0000256" key="3">
    <source>
        <dbReference type="ARBA" id="ARBA00022989"/>
    </source>
</evidence>
<dbReference type="InterPro" id="IPR023352">
    <property type="entry name" value="MAPEG-like_dom_sf"/>
</dbReference>
<sequence length="141" mass="15027">MSIPVWVLLGFAAWTLASLMASIGVYRWSRILTGRASISEWRADLPQGDERYRRAMRAHQNCVENLPVYTALVVALTASGTGGPVVDGLAIAILAARVPHTVIHVALEQTEPVAAIRFGFFAVQVACMIGIGAIIVADALG</sequence>
<dbReference type="Gene3D" id="1.20.120.550">
    <property type="entry name" value="Membrane associated eicosanoid/glutathione metabolism-like domain"/>
    <property type="match status" value="1"/>
</dbReference>
<reference evidence="7" key="1">
    <citation type="submission" date="2018-05" db="EMBL/GenBank/DDBJ databases">
        <authorList>
            <person name="Liu B.-T."/>
        </authorList>
    </citation>
    <scope>NUCLEOTIDE SEQUENCE [LARGE SCALE GENOMIC DNA]</scope>
    <source>
        <strain evidence="7">WD6-1</strain>
    </source>
</reference>
<keyword evidence="3 5" id="KW-1133">Transmembrane helix</keyword>
<evidence type="ECO:0000256" key="4">
    <source>
        <dbReference type="ARBA" id="ARBA00023136"/>
    </source>
</evidence>
<dbReference type="EMBL" id="QEXV01000001">
    <property type="protein sequence ID" value="PWE18623.1"/>
    <property type="molecule type" value="Genomic_DNA"/>
</dbReference>
<dbReference type="AlphaFoldDB" id="A0A2U2BX71"/>
<keyword evidence="7" id="KW-1185">Reference proteome</keyword>
<accession>A0A2U2BX71</accession>
<evidence type="ECO:0000313" key="6">
    <source>
        <dbReference type="EMBL" id="PWE18623.1"/>
    </source>
</evidence>
<dbReference type="GO" id="GO:0016020">
    <property type="term" value="C:membrane"/>
    <property type="evidence" value="ECO:0007669"/>
    <property type="project" value="UniProtKB-SubCell"/>
</dbReference>
<dbReference type="RefSeq" id="WP_109251897.1">
    <property type="nucleotide sequence ID" value="NZ_QEXV01000001.1"/>
</dbReference>